<accession>A0A9D9HNP3</accession>
<dbReference type="EMBL" id="JADIMM010000037">
    <property type="protein sequence ID" value="MBO8457166.1"/>
    <property type="molecule type" value="Genomic_DNA"/>
</dbReference>
<dbReference type="EC" id="2.7.6.1" evidence="5"/>
<dbReference type="InterPro" id="IPR029099">
    <property type="entry name" value="Pribosyltran_N"/>
</dbReference>
<dbReference type="GO" id="GO:0006164">
    <property type="term" value="P:purine nucleotide biosynthetic process"/>
    <property type="evidence" value="ECO:0007669"/>
    <property type="project" value="TreeGrafter"/>
</dbReference>
<dbReference type="GO" id="GO:0000287">
    <property type="term" value="F:magnesium ion binding"/>
    <property type="evidence" value="ECO:0007669"/>
    <property type="project" value="InterPro"/>
</dbReference>
<reference evidence="5" key="2">
    <citation type="journal article" date="2021" name="PeerJ">
        <title>Extensive microbial diversity within the chicken gut microbiome revealed by metagenomics and culture.</title>
        <authorList>
            <person name="Gilroy R."/>
            <person name="Ravi A."/>
            <person name="Getino M."/>
            <person name="Pursley I."/>
            <person name="Horton D.L."/>
            <person name="Alikhan N.F."/>
            <person name="Baker D."/>
            <person name="Gharbi K."/>
            <person name="Hall N."/>
            <person name="Watson M."/>
            <person name="Adriaenssens E.M."/>
            <person name="Foster-Nyarko E."/>
            <person name="Jarju S."/>
            <person name="Secka A."/>
            <person name="Antonio M."/>
            <person name="Oren A."/>
            <person name="Chaudhuri R.R."/>
            <person name="La Ragione R."/>
            <person name="Hildebrand F."/>
            <person name="Pallen M.J."/>
        </authorList>
    </citation>
    <scope>NUCLEOTIDE SEQUENCE</scope>
    <source>
        <strain evidence="5">10532</strain>
    </source>
</reference>
<protein>
    <submittedName>
        <fullName evidence="5">Ribose-phosphate diphosphokinase</fullName>
        <ecNumber evidence="5">2.7.6.1</ecNumber>
    </submittedName>
</protein>
<dbReference type="CDD" id="cd06223">
    <property type="entry name" value="PRTases_typeI"/>
    <property type="match status" value="1"/>
</dbReference>
<sequence length="371" mass="41930">MKNSFVIMSTRSMTTYAKSVADILKKMPCFSKLKDFDLTGALSVMQFSDGEMEVVLNTSIRGKDVFLFTNAAGKREELEIHEAKIELYHTIDVLRRSQAKSITVFEPYVSSSRSDRTTRRNSVGFWLHYKILSSIGMNHLITYQLHSDKSKTIFDPISCAIDDIKASTLIKKYICDKFIKTTEYLESVVRNQWMFCSVDAGGEKLARGFAQAFGTQLVVAHKQRNYTKANTIESINLLTAVPLEAKNIWIVDDMVDTGGSVYELIKKLSTRKPKEINLAIVHPVFSGPAVERLKELTESGILNNLLVCDTIPCPEAERQIKNLHIVSSEQLSSEVIASIITNSSMAELLKPFIPEKYLTDKEYYKTNFSDF</sequence>
<evidence type="ECO:0000256" key="2">
    <source>
        <dbReference type="RuleBase" id="RU004324"/>
    </source>
</evidence>
<organism evidence="5 6">
    <name type="scientific">Candidatus Gallitreponema excrementavium</name>
    <dbReference type="NCBI Taxonomy" id="2840840"/>
    <lineage>
        <taxon>Bacteria</taxon>
        <taxon>Pseudomonadati</taxon>
        <taxon>Spirochaetota</taxon>
        <taxon>Spirochaetia</taxon>
        <taxon>Spirochaetales</taxon>
        <taxon>Candidatus Gallitreponema</taxon>
    </lineage>
</organism>
<dbReference type="NCBIfam" id="TIGR01251">
    <property type="entry name" value="ribP_PPkin"/>
    <property type="match status" value="1"/>
</dbReference>
<dbReference type="GO" id="GO:0002189">
    <property type="term" value="C:ribose phosphate diphosphokinase complex"/>
    <property type="evidence" value="ECO:0007669"/>
    <property type="project" value="TreeGrafter"/>
</dbReference>
<dbReference type="InterPro" id="IPR005946">
    <property type="entry name" value="Rib-P_diPkinase"/>
</dbReference>
<dbReference type="PANTHER" id="PTHR10210">
    <property type="entry name" value="RIBOSE-PHOSPHATE DIPHOSPHOKINASE FAMILY MEMBER"/>
    <property type="match status" value="1"/>
</dbReference>
<dbReference type="GO" id="GO:0006015">
    <property type="term" value="P:5-phosphoribose 1-diphosphate biosynthetic process"/>
    <property type="evidence" value="ECO:0007669"/>
    <property type="project" value="TreeGrafter"/>
</dbReference>
<dbReference type="Gene3D" id="3.40.50.2020">
    <property type="match status" value="2"/>
</dbReference>
<gene>
    <name evidence="5" type="primary">prs</name>
    <name evidence="5" type="ORF">IAA81_02925</name>
</gene>
<comment type="caution">
    <text evidence="5">The sequence shown here is derived from an EMBL/GenBank/DDBJ whole genome shotgun (WGS) entry which is preliminary data.</text>
</comment>
<keyword evidence="5" id="KW-0808">Transferase</keyword>
<dbReference type="InterPro" id="IPR000836">
    <property type="entry name" value="PRTase_dom"/>
</dbReference>
<dbReference type="Proteomes" id="UP000823638">
    <property type="component" value="Unassembled WGS sequence"/>
</dbReference>
<dbReference type="InterPro" id="IPR029057">
    <property type="entry name" value="PRTase-like"/>
</dbReference>
<dbReference type="GO" id="GO:0004749">
    <property type="term" value="F:ribose phosphate diphosphokinase activity"/>
    <property type="evidence" value="ECO:0007669"/>
    <property type="project" value="UniProtKB-EC"/>
</dbReference>
<dbReference type="FunFam" id="3.40.50.2020:FF:000014">
    <property type="entry name" value="Ribose-phosphate pyrophosphokinase 1"/>
    <property type="match status" value="1"/>
</dbReference>
<dbReference type="Pfam" id="PF00156">
    <property type="entry name" value="Pribosyltran"/>
    <property type="match status" value="1"/>
</dbReference>
<evidence type="ECO:0000256" key="1">
    <source>
        <dbReference type="ARBA" id="ARBA00022727"/>
    </source>
</evidence>
<evidence type="ECO:0000259" key="4">
    <source>
        <dbReference type="Pfam" id="PF13793"/>
    </source>
</evidence>
<dbReference type="GO" id="GO:0005737">
    <property type="term" value="C:cytoplasm"/>
    <property type="evidence" value="ECO:0007669"/>
    <property type="project" value="TreeGrafter"/>
</dbReference>
<feature type="domain" description="Ribose-phosphate pyrophosphokinase N-terminal" evidence="4">
    <location>
        <begin position="6"/>
        <end position="136"/>
    </location>
</feature>
<dbReference type="Pfam" id="PF13793">
    <property type="entry name" value="Pribosyltran_N"/>
    <property type="match status" value="1"/>
</dbReference>
<dbReference type="SMART" id="SM01400">
    <property type="entry name" value="Pribosyltran_N"/>
    <property type="match status" value="1"/>
</dbReference>
<proteinExistence type="inferred from homology"/>
<evidence type="ECO:0000313" key="6">
    <source>
        <dbReference type="Proteomes" id="UP000823638"/>
    </source>
</evidence>
<evidence type="ECO:0000313" key="5">
    <source>
        <dbReference type="EMBL" id="MBO8457166.1"/>
    </source>
</evidence>
<dbReference type="PANTHER" id="PTHR10210:SF41">
    <property type="entry name" value="RIBOSE-PHOSPHATE PYROPHOSPHOKINASE 1, CHLOROPLASTIC"/>
    <property type="match status" value="1"/>
</dbReference>
<feature type="domain" description="Phosphoribosyltransferase" evidence="3">
    <location>
        <begin position="188"/>
        <end position="282"/>
    </location>
</feature>
<comment type="similarity">
    <text evidence="2">Belongs to the ribose-phosphate pyrophosphokinase family.</text>
</comment>
<name>A0A9D9HNP3_9SPIR</name>
<evidence type="ECO:0000259" key="3">
    <source>
        <dbReference type="Pfam" id="PF00156"/>
    </source>
</evidence>
<keyword evidence="1 2" id="KW-0545">Nucleotide biosynthesis</keyword>
<dbReference type="SUPFAM" id="SSF53271">
    <property type="entry name" value="PRTase-like"/>
    <property type="match status" value="2"/>
</dbReference>
<reference evidence="5" key="1">
    <citation type="submission" date="2020-10" db="EMBL/GenBank/DDBJ databases">
        <authorList>
            <person name="Gilroy R."/>
        </authorList>
    </citation>
    <scope>NUCLEOTIDE SEQUENCE</scope>
    <source>
        <strain evidence="5">10532</strain>
    </source>
</reference>
<dbReference type="AlphaFoldDB" id="A0A9D9HNP3"/>